<keyword evidence="2" id="KW-1185">Reference proteome</keyword>
<organism evidence="1 2">
    <name type="scientific">Prunus dulcis</name>
    <name type="common">Almond</name>
    <name type="synonym">Amygdalus dulcis</name>
    <dbReference type="NCBI Taxonomy" id="3755"/>
    <lineage>
        <taxon>Eukaryota</taxon>
        <taxon>Viridiplantae</taxon>
        <taxon>Streptophyta</taxon>
        <taxon>Embryophyta</taxon>
        <taxon>Tracheophyta</taxon>
        <taxon>Spermatophyta</taxon>
        <taxon>Magnoliopsida</taxon>
        <taxon>eudicotyledons</taxon>
        <taxon>Gunneridae</taxon>
        <taxon>Pentapetalae</taxon>
        <taxon>rosids</taxon>
        <taxon>fabids</taxon>
        <taxon>Rosales</taxon>
        <taxon>Rosaceae</taxon>
        <taxon>Amygdaloideae</taxon>
        <taxon>Amygdaleae</taxon>
        <taxon>Prunus</taxon>
    </lineage>
</organism>
<dbReference type="Proteomes" id="UP001054821">
    <property type="component" value="Chromosome 4"/>
</dbReference>
<gene>
    <name evidence="1" type="ORF">L3X38_025169</name>
</gene>
<protein>
    <recommendedName>
        <fullName evidence="3">Transposable element protein</fullName>
    </recommendedName>
</protein>
<dbReference type="InterPro" id="IPR053134">
    <property type="entry name" value="RNA-dir_DNA_polymerase"/>
</dbReference>
<dbReference type="InterPro" id="IPR043502">
    <property type="entry name" value="DNA/RNA_pol_sf"/>
</dbReference>
<dbReference type="SUPFAM" id="SSF56672">
    <property type="entry name" value="DNA/RNA polymerases"/>
    <property type="match status" value="1"/>
</dbReference>
<name>A0AAD4W1Z7_PRUDU</name>
<dbReference type="Gene3D" id="3.10.10.10">
    <property type="entry name" value="HIV Type 1 Reverse Transcriptase, subunit A, domain 1"/>
    <property type="match status" value="2"/>
</dbReference>
<evidence type="ECO:0008006" key="3">
    <source>
        <dbReference type="Google" id="ProtNLM"/>
    </source>
</evidence>
<accession>A0AAD4W1Z7</accession>
<evidence type="ECO:0000313" key="2">
    <source>
        <dbReference type="Proteomes" id="UP001054821"/>
    </source>
</evidence>
<comment type="caution">
    <text evidence="1">The sequence shown here is derived from an EMBL/GenBank/DDBJ whole genome shotgun (WGS) entry which is preliminary data.</text>
</comment>
<dbReference type="AlphaFoldDB" id="A0AAD4W1Z7"/>
<reference evidence="1 2" key="1">
    <citation type="journal article" date="2022" name="G3 (Bethesda)">
        <title>Whole-genome sequence and methylome profiling of the almond [Prunus dulcis (Mill.) D.A. Webb] cultivar 'Nonpareil'.</title>
        <authorList>
            <person name="D'Amico-Willman K.M."/>
            <person name="Ouma W.Z."/>
            <person name="Meulia T."/>
            <person name="Sideli G.M."/>
            <person name="Gradziel T.M."/>
            <person name="Fresnedo-Ramirez J."/>
        </authorList>
    </citation>
    <scope>NUCLEOTIDE SEQUENCE [LARGE SCALE GENOMIC DNA]</scope>
    <source>
        <strain evidence="1">Clone GOH B32 T37-40</strain>
    </source>
</reference>
<sequence length="114" mass="13142">MFAWSPSDMPGIGPNIICHRQHVNPASKPVVQKRRNFAPERVTIIEAEIDKLLAAGFIEELLSFMDAYSGYNQIMMYDDDKAKTSFIIERGTYYDKVMPFGFEERWSSLSKARE</sequence>
<dbReference type="PANTHER" id="PTHR24559">
    <property type="entry name" value="TRANSPOSON TY3-I GAG-POL POLYPROTEIN"/>
    <property type="match status" value="1"/>
</dbReference>
<proteinExistence type="predicted"/>
<dbReference type="EMBL" id="JAJFAZ020000004">
    <property type="protein sequence ID" value="KAI5335036.1"/>
    <property type="molecule type" value="Genomic_DNA"/>
</dbReference>
<evidence type="ECO:0000313" key="1">
    <source>
        <dbReference type="EMBL" id="KAI5335036.1"/>
    </source>
</evidence>
<dbReference type="PANTHER" id="PTHR24559:SF431">
    <property type="entry name" value="RNA-DIRECTED DNA POLYMERASE HOMOLOG"/>
    <property type="match status" value="1"/>
</dbReference>